<comment type="caution">
    <text evidence="14">The sequence shown here is derived from an EMBL/GenBank/DDBJ whole genome shotgun (WGS) entry which is preliminary data.</text>
</comment>
<dbReference type="Proteomes" id="UP000474957">
    <property type="component" value="Unassembled WGS sequence"/>
</dbReference>
<dbReference type="EC" id="2.7.1.148" evidence="2 10"/>
<sequence>MYCGRSAARWRRASSGGGRCRSSPRRTRPSGSAASWTPVSTRCWPKRPPSARRRPLRPPAGTDVPATAARLARAKINLALHVTGRRADGFHLLDSLVVFADTGDRLRARRAARTSLTVAGPFAAGLDAGPDNLVRRAAALMPGCPAALALDKQLPLAGGIGGGSADAAAALRALADLYRAPLPAPGAVLALGADVPVCLHGRAVRMRGIGEVLAPVPALPPLWCVLVNPGVACPTGPVFGALASPDNPPLPDFPDAFADAAALADWLCGTRNDLEPPARALVPEIARAGDAVAAQPGCLLARMSGSGATVFGLFARAAEARAAEAALSAASPAWWCRAAAVAG</sequence>
<dbReference type="AlphaFoldDB" id="A0A6L5YV77"/>
<feature type="domain" description="GHMP kinase C-terminal" evidence="13">
    <location>
        <begin position="262"/>
        <end position="330"/>
    </location>
</feature>
<dbReference type="InterPro" id="IPR006204">
    <property type="entry name" value="GHMP_kinase_N_dom"/>
</dbReference>
<feature type="domain" description="GHMP kinase N-terminal" evidence="12">
    <location>
        <begin position="132"/>
        <end position="201"/>
    </location>
</feature>
<dbReference type="GO" id="GO:0050515">
    <property type="term" value="F:4-(cytidine 5'-diphospho)-2-C-methyl-D-erythritol kinase activity"/>
    <property type="evidence" value="ECO:0007669"/>
    <property type="project" value="UniProtKB-UniRule"/>
</dbReference>
<evidence type="ECO:0000256" key="1">
    <source>
        <dbReference type="ARBA" id="ARBA00009684"/>
    </source>
</evidence>
<dbReference type="PANTHER" id="PTHR43527:SF2">
    <property type="entry name" value="4-DIPHOSPHOCYTIDYL-2-C-METHYL-D-ERYTHRITOL KINASE, CHLOROPLASTIC"/>
    <property type="match status" value="1"/>
</dbReference>
<evidence type="ECO:0000256" key="9">
    <source>
        <dbReference type="ARBA" id="ARBA00032554"/>
    </source>
</evidence>
<dbReference type="HAMAP" id="MF_00061">
    <property type="entry name" value="IspE"/>
    <property type="match status" value="1"/>
</dbReference>
<evidence type="ECO:0000256" key="5">
    <source>
        <dbReference type="ARBA" id="ARBA00022741"/>
    </source>
</evidence>
<keyword evidence="15" id="KW-1185">Reference proteome</keyword>
<evidence type="ECO:0000256" key="8">
    <source>
        <dbReference type="ARBA" id="ARBA00023229"/>
    </source>
</evidence>
<comment type="similarity">
    <text evidence="1 10">Belongs to the GHMP kinase family. IspE subfamily.</text>
</comment>
<comment type="catalytic activity">
    <reaction evidence="10">
        <text>4-CDP-2-C-methyl-D-erythritol + ATP = 4-CDP-2-C-methyl-D-erythritol 2-phosphate + ADP + H(+)</text>
        <dbReference type="Rhea" id="RHEA:18437"/>
        <dbReference type="ChEBI" id="CHEBI:15378"/>
        <dbReference type="ChEBI" id="CHEBI:30616"/>
        <dbReference type="ChEBI" id="CHEBI:57823"/>
        <dbReference type="ChEBI" id="CHEBI:57919"/>
        <dbReference type="ChEBI" id="CHEBI:456216"/>
        <dbReference type="EC" id="2.7.1.148"/>
    </reaction>
</comment>
<dbReference type="Pfam" id="PF00288">
    <property type="entry name" value="GHMP_kinases_N"/>
    <property type="match status" value="1"/>
</dbReference>
<proteinExistence type="inferred from homology"/>
<feature type="active site" evidence="10">
    <location>
        <position position="194"/>
    </location>
</feature>
<reference evidence="14 15" key="1">
    <citation type="submission" date="2019-10" db="EMBL/GenBank/DDBJ databases">
        <title>Cognatihalovulum marinum gen. nov. sp. nov., a new member of the family Rhodobacteraceae isolated from deep seawater of the Northwest Indian Ocean.</title>
        <authorList>
            <person name="Ruan C."/>
            <person name="Wang J."/>
            <person name="Zheng X."/>
            <person name="Song L."/>
            <person name="Zhu Y."/>
            <person name="Huang Y."/>
            <person name="Lu Z."/>
            <person name="Du W."/>
            <person name="Huang L."/>
            <person name="Dai X."/>
        </authorList>
    </citation>
    <scope>NUCLEOTIDE SEQUENCE [LARGE SCALE GENOMIC DNA]</scope>
    <source>
        <strain evidence="14 15">2CG4</strain>
    </source>
</reference>
<keyword evidence="5 10" id="KW-0547">Nucleotide-binding</keyword>
<evidence type="ECO:0000256" key="11">
    <source>
        <dbReference type="SAM" id="MobiDB-lite"/>
    </source>
</evidence>
<evidence type="ECO:0000256" key="7">
    <source>
        <dbReference type="ARBA" id="ARBA00022840"/>
    </source>
</evidence>
<dbReference type="SUPFAM" id="SSF54211">
    <property type="entry name" value="Ribosomal protein S5 domain 2-like"/>
    <property type="match status" value="1"/>
</dbReference>
<comment type="function">
    <text evidence="10">Catalyzes the phosphorylation of the position 2 hydroxy group of 4-diphosphocytidyl-2C-methyl-D-erythritol.</text>
</comment>
<comment type="pathway">
    <text evidence="10">Isoprenoid biosynthesis; isopentenyl diphosphate biosynthesis via DXP pathway; isopentenyl diphosphate from 1-deoxy-D-xylulose 5-phosphate: step 3/6.</text>
</comment>
<dbReference type="Gene3D" id="3.30.70.890">
    <property type="entry name" value="GHMP kinase, C-terminal domain"/>
    <property type="match status" value="1"/>
</dbReference>
<accession>A0A6L5YV77</accession>
<dbReference type="InterPro" id="IPR013750">
    <property type="entry name" value="GHMP_kinase_C_dom"/>
</dbReference>
<dbReference type="UniPathway" id="UPA00056">
    <property type="reaction ID" value="UER00094"/>
</dbReference>
<dbReference type="NCBIfam" id="NF011202">
    <property type="entry name" value="PRK14608.1"/>
    <property type="match status" value="1"/>
</dbReference>
<dbReference type="GO" id="GO:0005524">
    <property type="term" value="F:ATP binding"/>
    <property type="evidence" value="ECO:0007669"/>
    <property type="project" value="UniProtKB-UniRule"/>
</dbReference>
<evidence type="ECO:0000259" key="12">
    <source>
        <dbReference type="Pfam" id="PF00288"/>
    </source>
</evidence>
<dbReference type="InterPro" id="IPR004424">
    <property type="entry name" value="IspE"/>
</dbReference>
<evidence type="ECO:0000256" key="10">
    <source>
        <dbReference type="HAMAP-Rule" id="MF_00061"/>
    </source>
</evidence>
<dbReference type="InterPro" id="IPR036554">
    <property type="entry name" value="GHMP_kinase_C_sf"/>
</dbReference>
<protein>
    <recommendedName>
        <fullName evidence="3 10">4-diphosphocytidyl-2-C-methyl-D-erythritol kinase</fullName>
        <shortName evidence="10">CMK</shortName>
        <ecNumber evidence="2 10">2.7.1.148</ecNumber>
    </recommendedName>
    <alternativeName>
        <fullName evidence="9 10">4-(cytidine-5'-diphospho)-2-C-methyl-D-erythritol kinase</fullName>
    </alternativeName>
</protein>
<name>A0A6L5YV77_9RHOB</name>
<dbReference type="GO" id="GO:0019288">
    <property type="term" value="P:isopentenyl diphosphate biosynthetic process, methylerythritol 4-phosphate pathway"/>
    <property type="evidence" value="ECO:0007669"/>
    <property type="project" value="UniProtKB-UniRule"/>
</dbReference>
<evidence type="ECO:0000256" key="6">
    <source>
        <dbReference type="ARBA" id="ARBA00022777"/>
    </source>
</evidence>
<dbReference type="SUPFAM" id="SSF55060">
    <property type="entry name" value="GHMP Kinase, C-terminal domain"/>
    <property type="match status" value="1"/>
</dbReference>
<feature type="active site" evidence="10">
    <location>
        <position position="75"/>
    </location>
</feature>
<feature type="region of interest" description="Disordered" evidence="11">
    <location>
        <begin position="1"/>
        <end position="63"/>
    </location>
</feature>
<dbReference type="InterPro" id="IPR020568">
    <property type="entry name" value="Ribosomal_Su5_D2-typ_SF"/>
</dbReference>
<dbReference type="PANTHER" id="PTHR43527">
    <property type="entry name" value="4-DIPHOSPHOCYTIDYL-2-C-METHYL-D-ERYTHRITOL KINASE, CHLOROPLASTIC"/>
    <property type="match status" value="1"/>
</dbReference>
<organism evidence="14 15">
    <name type="scientific">Halovulum marinum</name>
    <dbReference type="NCBI Taxonomy" id="2662447"/>
    <lineage>
        <taxon>Bacteria</taxon>
        <taxon>Pseudomonadati</taxon>
        <taxon>Pseudomonadota</taxon>
        <taxon>Alphaproteobacteria</taxon>
        <taxon>Rhodobacterales</taxon>
        <taxon>Paracoccaceae</taxon>
        <taxon>Halovulum</taxon>
    </lineage>
</organism>
<keyword evidence="8 10" id="KW-0414">Isoprene biosynthesis</keyword>
<dbReference type="Gene3D" id="3.30.230.10">
    <property type="match status" value="1"/>
</dbReference>
<evidence type="ECO:0000256" key="3">
    <source>
        <dbReference type="ARBA" id="ARBA00017473"/>
    </source>
</evidence>
<evidence type="ECO:0000256" key="2">
    <source>
        <dbReference type="ARBA" id="ARBA00012052"/>
    </source>
</evidence>
<evidence type="ECO:0000313" key="14">
    <source>
        <dbReference type="EMBL" id="MSU88191.1"/>
    </source>
</evidence>
<keyword evidence="4 10" id="KW-0808">Transferase</keyword>
<dbReference type="EMBL" id="WIND01000001">
    <property type="protein sequence ID" value="MSU88191.1"/>
    <property type="molecule type" value="Genomic_DNA"/>
</dbReference>
<evidence type="ECO:0000259" key="13">
    <source>
        <dbReference type="Pfam" id="PF08544"/>
    </source>
</evidence>
<gene>
    <name evidence="10" type="primary">ispE</name>
    <name evidence="14" type="ORF">GE300_01000</name>
</gene>
<keyword evidence="7 10" id="KW-0067">ATP-binding</keyword>
<feature type="binding site" evidence="10">
    <location>
        <begin position="155"/>
        <end position="165"/>
    </location>
    <ligand>
        <name>ATP</name>
        <dbReference type="ChEBI" id="CHEBI:30616"/>
    </ligand>
</feature>
<evidence type="ECO:0000256" key="4">
    <source>
        <dbReference type="ARBA" id="ARBA00022679"/>
    </source>
</evidence>
<dbReference type="InterPro" id="IPR014721">
    <property type="entry name" value="Ribsml_uS5_D2-typ_fold_subgr"/>
</dbReference>
<keyword evidence="6 10" id="KW-0418">Kinase</keyword>
<dbReference type="Pfam" id="PF08544">
    <property type="entry name" value="GHMP_kinases_C"/>
    <property type="match status" value="1"/>
</dbReference>
<dbReference type="GO" id="GO:0016114">
    <property type="term" value="P:terpenoid biosynthetic process"/>
    <property type="evidence" value="ECO:0007669"/>
    <property type="project" value="InterPro"/>
</dbReference>
<evidence type="ECO:0000313" key="15">
    <source>
        <dbReference type="Proteomes" id="UP000474957"/>
    </source>
</evidence>